<dbReference type="EMBL" id="JAEKOZ010000035">
    <property type="protein sequence ID" value="MBJ3812294.1"/>
    <property type="molecule type" value="Genomic_DNA"/>
</dbReference>
<organism evidence="1 2">
    <name type="scientific">Streptomyces flavofungini</name>
    <dbReference type="NCBI Taxonomy" id="68200"/>
    <lineage>
        <taxon>Bacteria</taxon>
        <taxon>Bacillati</taxon>
        <taxon>Actinomycetota</taxon>
        <taxon>Actinomycetes</taxon>
        <taxon>Kitasatosporales</taxon>
        <taxon>Streptomycetaceae</taxon>
        <taxon>Streptomyces</taxon>
    </lineage>
</organism>
<dbReference type="Proteomes" id="UP000634780">
    <property type="component" value="Unassembled WGS sequence"/>
</dbReference>
<proteinExistence type="predicted"/>
<reference evidence="1 2" key="1">
    <citation type="submission" date="2020-12" db="EMBL/GenBank/DDBJ databases">
        <title>Streptomyces typhae sp. nov., a novel endophytic actinomycete isolated from the root of cattail pollen (Typha angustifolia L.).</title>
        <authorList>
            <person name="Peng C."/>
            <person name="Liu C."/>
        </authorList>
    </citation>
    <scope>NUCLEOTIDE SEQUENCE [LARGE SCALE GENOMIC DNA]</scope>
    <source>
        <strain evidence="1 2">JCM 4753</strain>
    </source>
</reference>
<dbReference type="RefSeq" id="WP_190117717.1">
    <property type="nucleotide sequence ID" value="NZ_BMVR01000008.1"/>
</dbReference>
<keyword evidence="2" id="KW-1185">Reference proteome</keyword>
<comment type="caution">
    <text evidence="1">The sequence shown here is derived from an EMBL/GenBank/DDBJ whole genome shotgun (WGS) entry which is preliminary data.</text>
</comment>
<evidence type="ECO:0000313" key="1">
    <source>
        <dbReference type="EMBL" id="MBJ3812294.1"/>
    </source>
</evidence>
<protein>
    <submittedName>
        <fullName evidence="1">PE-PGRS family protein</fullName>
    </submittedName>
</protein>
<sequence length="430" mass="45621">MRNVNPDDLDQLAKLMDGKGGLADKLDEAFTRASTLGVTDKLGPIKPMRSWVTTTPPDLRKRATLVRGEQLFERGHRETYSDWLARIEAYYLAKVPGLKDLGEKDIEAFIKTAMEVTGAAKIGGLTLAASLGMGNVFLKNSWKQGLLRAAVESSWLGRGSFRAALQRSLLRIPAGELRSLSAPGSWLPGQLGNFFTRSRLYQQASRVPFTAGLRADLLSRGWDGFRALPGVRSPLVTRGINFLVGSDALAARYGGLTHSGAFVTRSGQANLLRIGRSAAYFQRLNNARPAVIAAGKTASPFLKGLGAASKAGGFLRVAGVGASALSTGVSAANVWAQGNPVEAFKKKGAGYVADVAEVGFNASLTAAMVAPNPFTIGATVVTGAIYGGAKVVEHWDDIKEGAGKAKDWVGDKAKDFGKSVAKSKLNPMNW</sequence>
<name>A0ABS0XGE9_9ACTN</name>
<gene>
    <name evidence="1" type="ORF">JGB26_35305</name>
</gene>
<accession>A0ABS0XGE9</accession>
<evidence type="ECO:0000313" key="2">
    <source>
        <dbReference type="Proteomes" id="UP000634780"/>
    </source>
</evidence>